<dbReference type="KEGG" id="uam:UABAM_04303"/>
<evidence type="ECO:0000313" key="2">
    <source>
        <dbReference type="Proteomes" id="UP000326354"/>
    </source>
</evidence>
<evidence type="ECO:0000313" key="1">
    <source>
        <dbReference type="EMBL" id="BBM85917.1"/>
    </source>
</evidence>
<gene>
    <name evidence="1" type="ORF">UABAM_04303</name>
</gene>
<proteinExistence type="predicted"/>
<dbReference type="SUPFAM" id="SSF88659">
    <property type="entry name" value="Sigma3 and sigma4 domains of RNA polymerase sigma factors"/>
    <property type="match status" value="1"/>
</dbReference>
<protein>
    <recommendedName>
        <fullName evidence="3">RNA polymerase sigma-70 region 4 domain-containing protein</fullName>
    </recommendedName>
</protein>
<dbReference type="InterPro" id="IPR013324">
    <property type="entry name" value="RNA_pol_sigma_r3/r4-like"/>
</dbReference>
<organism evidence="1 2">
    <name type="scientific">Uabimicrobium amorphum</name>
    <dbReference type="NCBI Taxonomy" id="2596890"/>
    <lineage>
        <taxon>Bacteria</taxon>
        <taxon>Pseudomonadati</taxon>
        <taxon>Planctomycetota</taxon>
        <taxon>Candidatus Uabimicrobiia</taxon>
        <taxon>Candidatus Uabimicrobiales</taxon>
        <taxon>Candidatus Uabimicrobiaceae</taxon>
        <taxon>Candidatus Uabimicrobium</taxon>
    </lineage>
</organism>
<dbReference type="EMBL" id="AP019860">
    <property type="protein sequence ID" value="BBM85917.1"/>
    <property type="molecule type" value="Genomic_DNA"/>
</dbReference>
<dbReference type="RefSeq" id="WP_151970003.1">
    <property type="nucleotide sequence ID" value="NZ_AP019860.1"/>
</dbReference>
<sequence>MENAKCEDLTSHEWEFLATLSKKLNANEYNLLVRRTRNSDESLAESARKLGIKEDHARKIAHRLRKKIIHILGIGKR</sequence>
<dbReference type="Proteomes" id="UP000326354">
    <property type="component" value="Chromosome"/>
</dbReference>
<evidence type="ECO:0008006" key="3">
    <source>
        <dbReference type="Google" id="ProtNLM"/>
    </source>
</evidence>
<name>A0A5S9IQL9_UABAM</name>
<dbReference type="AlphaFoldDB" id="A0A5S9IQL9"/>
<accession>A0A5S9IQL9</accession>
<reference evidence="1 2" key="1">
    <citation type="submission" date="2019-08" db="EMBL/GenBank/DDBJ databases">
        <title>Complete genome sequence of Candidatus Uab amorphum.</title>
        <authorList>
            <person name="Shiratori T."/>
            <person name="Suzuki S."/>
            <person name="Kakizawa Y."/>
            <person name="Ishida K."/>
        </authorList>
    </citation>
    <scope>NUCLEOTIDE SEQUENCE [LARGE SCALE GENOMIC DNA]</scope>
    <source>
        <strain evidence="1 2">SRT547</strain>
    </source>
</reference>
<keyword evidence="2" id="KW-1185">Reference proteome</keyword>